<dbReference type="Gene3D" id="2.130.10.10">
    <property type="entry name" value="YVTN repeat-like/Quinoprotein amine dehydrogenase"/>
    <property type="match status" value="1"/>
</dbReference>
<organism evidence="1 2">
    <name type="scientific">Nocardia alba</name>
    <dbReference type="NCBI Taxonomy" id="225051"/>
    <lineage>
        <taxon>Bacteria</taxon>
        <taxon>Bacillati</taxon>
        <taxon>Actinomycetota</taxon>
        <taxon>Actinomycetes</taxon>
        <taxon>Mycobacteriales</taxon>
        <taxon>Nocardiaceae</taxon>
        <taxon>Nocardia</taxon>
    </lineage>
</organism>
<keyword evidence="2" id="KW-1185">Reference proteome</keyword>
<reference evidence="1 2" key="1">
    <citation type="submission" date="2019-03" db="EMBL/GenBank/DDBJ databases">
        <title>Genomic Encyclopedia of Type Strains, Phase IV (KMG-IV): sequencing the most valuable type-strain genomes for metagenomic binning, comparative biology and taxonomic classification.</title>
        <authorList>
            <person name="Goeker M."/>
        </authorList>
    </citation>
    <scope>NUCLEOTIDE SEQUENCE [LARGE SCALE GENOMIC DNA]</scope>
    <source>
        <strain evidence="1 2">DSM 44684</strain>
    </source>
</reference>
<dbReference type="OrthoDB" id="5167643at2"/>
<evidence type="ECO:0000313" key="2">
    <source>
        <dbReference type="Proteomes" id="UP000294856"/>
    </source>
</evidence>
<proteinExistence type="predicted"/>
<comment type="caution">
    <text evidence="1">The sequence shown here is derived from an EMBL/GenBank/DDBJ whole genome shotgun (WGS) entry which is preliminary data.</text>
</comment>
<dbReference type="SUPFAM" id="SSF101898">
    <property type="entry name" value="NHL repeat"/>
    <property type="match status" value="1"/>
</dbReference>
<dbReference type="AlphaFoldDB" id="A0A4R1FUP7"/>
<dbReference type="EMBL" id="SMFR01000002">
    <property type="protein sequence ID" value="TCJ97544.1"/>
    <property type="molecule type" value="Genomic_DNA"/>
</dbReference>
<gene>
    <name evidence="1" type="ORF">DFR71_3587</name>
</gene>
<evidence type="ECO:0000313" key="1">
    <source>
        <dbReference type="EMBL" id="TCJ97544.1"/>
    </source>
</evidence>
<protein>
    <submittedName>
        <fullName evidence="1">Uncharacterized protein</fullName>
    </submittedName>
</protein>
<sequence>MNALFIDGHPVLGTIPGPLALASRDGTIWAAGGGRGASAVLRFDADGWRSRPIDAHGLRAVLPIGDEKIVVAGESGYLAIVSAERVERIATDQQGCLYALVDVDASIWVTGDDGFVATLDPRTSELTVRPRFTENHIVGVVVTPENDLMFVAGHELIQLSADGSVRQVFSGHAPLTAAAFAPDGTLAVAGDEGQLSLAAPGGSPIPCDNVPALDLERVLHDPDRDGFLVVGRDGFVGFLGCDGALREFPAVEPPYRLTSILRWGDGHLYGGWTQQGPPYRFSGALYFDGTAAPDTVYLAPRQEFGPPRRRTVGRGGRPVLDVGSGKTMPLAEAALLMPEVSWPDCALDEVVFYDGDVHVVDTTALLDAHAEDGYAVAIRGDLIVEGALDATAGADGYGSLLVVQGDVWAESAMFRYGIGASISGVLEVATVVLCDHGDDGGTLWAGEIRAQVLSYSLYFPIPDAEFDAFLIGDVYGDENFPPERADEVFVSGVLAGGYLDETTAATWLREGRQILRDA</sequence>
<accession>A0A4R1FUP7</accession>
<dbReference type="RefSeq" id="WP_067446897.1">
    <property type="nucleotide sequence ID" value="NZ_SMFR01000002.1"/>
</dbReference>
<dbReference type="Proteomes" id="UP000294856">
    <property type="component" value="Unassembled WGS sequence"/>
</dbReference>
<dbReference type="InterPro" id="IPR015943">
    <property type="entry name" value="WD40/YVTN_repeat-like_dom_sf"/>
</dbReference>
<name>A0A4R1FUP7_9NOCA</name>